<accession>A0A0K0FW41</accession>
<feature type="transmembrane region" description="Helical" evidence="1">
    <location>
        <begin position="210"/>
        <end position="231"/>
    </location>
</feature>
<keyword evidence="1" id="KW-1133">Transmembrane helix</keyword>
<sequence>MLYYKRLWHIYFRISVGLVIICSSIISLNAGFVAFFFVHYDLDIGSNNLTDGRVIYNMLRSFQPSTNDSYRYSMWVLCGERLFATVKFKNYQDYKKKYFGLISSLFIVGATLITKYSVELLNISKYVNLIYTVMDLPLLFIIVILLILNCRKKKNALHDGTDLSSKFQLNENYFLIIFSIPIITFNVLQLFIINIIAIKVNDFKMNHNQLFAIVYTFRIIAYILFQIYIFFNKYILTLIKKRFEKNVVPIEVRNCKTTCSVSKTDDSQQRRADVEKNIYFKMLEKDLSKKK</sequence>
<keyword evidence="1" id="KW-0812">Transmembrane</keyword>
<organism evidence="2 3">
    <name type="scientific">Strongyloides venezuelensis</name>
    <name type="common">Threadworm</name>
    <dbReference type="NCBI Taxonomy" id="75913"/>
    <lineage>
        <taxon>Eukaryota</taxon>
        <taxon>Metazoa</taxon>
        <taxon>Ecdysozoa</taxon>
        <taxon>Nematoda</taxon>
        <taxon>Chromadorea</taxon>
        <taxon>Rhabditida</taxon>
        <taxon>Tylenchina</taxon>
        <taxon>Panagrolaimomorpha</taxon>
        <taxon>Strongyloidoidea</taxon>
        <taxon>Strongyloididae</taxon>
        <taxon>Strongyloides</taxon>
    </lineage>
</organism>
<feature type="transmembrane region" description="Helical" evidence="1">
    <location>
        <begin position="12"/>
        <end position="38"/>
    </location>
</feature>
<evidence type="ECO:0000313" key="2">
    <source>
        <dbReference type="Proteomes" id="UP000035680"/>
    </source>
</evidence>
<evidence type="ECO:0000313" key="3">
    <source>
        <dbReference type="WBParaSite" id="SVE_1655900.1"/>
    </source>
</evidence>
<keyword evidence="2" id="KW-1185">Reference proteome</keyword>
<keyword evidence="1" id="KW-0472">Membrane</keyword>
<protein>
    <submittedName>
        <fullName evidence="3">G-protein coupled receptors family 1 profile domain-containing protein</fullName>
    </submittedName>
</protein>
<dbReference type="AlphaFoldDB" id="A0A0K0FW41"/>
<dbReference type="Proteomes" id="UP000035680">
    <property type="component" value="Unassembled WGS sequence"/>
</dbReference>
<feature type="transmembrane region" description="Helical" evidence="1">
    <location>
        <begin position="98"/>
        <end position="117"/>
    </location>
</feature>
<name>A0A0K0FW41_STRVS</name>
<feature type="transmembrane region" description="Helical" evidence="1">
    <location>
        <begin position="129"/>
        <end position="148"/>
    </location>
</feature>
<reference evidence="3" key="2">
    <citation type="submission" date="2015-08" db="UniProtKB">
        <authorList>
            <consortium name="WormBaseParasite"/>
        </authorList>
    </citation>
    <scope>IDENTIFICATION</scope>
</reference>
<evidence type="ECO:0000256" key="1">
    <source>
        <dbReference type="SAM" id="Phobius"/>
    </source>
</evidence>
<reference evidence="2" key="1">
    <citation type="submission" date="2014-07" db="EMBL/GenBank/DDBJ databases">
        <authorList>
            <person name="Martin A.A"/>
            <person name="De Silva N."/>
        </authorList>
    </citation>
    <scope>NUCLEOTIDE SEQUENCE</scope>
</reference>
<proteinExistence type="predicted"/>
<dbReference type="WBParaSite" id="SVE_1655900.1">
    <property type="protein sequence ID" value="SVE_1655900.1"/>
    <property type="gene ID" value="SVE_1655900"/>
</dbReference>
<feature type="transmembrane region" description="Helical" evidence="1">
    <location>
        <begin position="173"/>
        <end position="198"/>
    </location>
</feature>